<feature type="domain" description="Response regulatory" evidence="3">
    <location>
        <begin position="112"/>
        <end position="252"/>
    </location>
</feature>
<evidence type="ECO:0000313" key="5">
    <source>
        <dbReference type="Proteomes" id="UP000886885"/>
    </source>
</evidence>
<protein>
    <recommendedName>
        <fullName evidence="3">Response regulatory domain-containing protein</fullName>
    </recommendedName>
</protein>
<dbReference type="GO" id="GO:0000160">
    <property type="term" value="P:phosphorelay signal transduction system"/>
    <property type="evidence" value="ECO:0007669"/>
    <property type="project" value="InterPro"/>
</dbReference>
<dbReference type="EMBL" id="JAAWWB010000005">
    <property type="protein sequence ID" value="KAG6783132.1"/>
    <property type="molecule type" value="Genomic_DNA"/>
</dbReference>
<proteinExistence type="predicted"/>
<dbReference type="AlphaFoldDB" id="A0A8X8AAN6"/>
<dbReference type="CDD" id="cd17546">
    <property type="entry name" value="REC_hyHK_CKI1_RcsC-like"/>
    <property type="match status" value="1"/>
</dbReference>
<dbReference type="Pfam" id="PF00072">
    <property type="entry name" value="Response_reg"/>
    <property type="match status" value="2"/>
</dbReference>
<dbReference type="InterPro" id="IPR001789">
    <property type="entry name" value="Sig_transdc_resp-reg_receiver"/>
</dbReference>
<dbReference type="Proteomes" id="UP000886885">
    <property type="component" value="Chromosome 3A"/>
</dbReference>
<feature type="coiled-coil region" evidence="2">
    <location>
        <begin position="393"/>
        <end position="431"/>
    </location>
</feature>
<name>A0A8X8AAN6_POPTO</name>
<evidence type="ECO:0000313" key="4">
    <source>
        <dbReference type="EMBL" id="KAG6783132.1"/>
    </source>
</evidence>
<evidence type="ECO:0000259" key="3">
    <source>
        <dbReference type="PROSITE" id="PS50110"/>
    </source>
</evidence>
<sequence length="764" mass="85985">MAGEDNAQIDPEIQNLVKKLDECIAKFDQKRQVLQNAIESETEALKKDQNETRELRLNLLQDSGATSSNIEAGSRKIANVKQWLNQKALISVNYIKNHNIFSLFYVSSNSYSVLIVDDDRNARDTIQRYTMPVGTEKHRAMEFQEAKNGKEAVYLHLAGASFDLIIMDNQMPVMTGIQNSASMADRDNTQIELESKMLFSELDHFLAKSQEKSDRCSKEIIAAKSFKIEIEAWVITRNNLDQEVRAKIDKARQWLNQKVDEFKTKEGSHEDTGLIAASPISSNSKLNFFPCLPSDPEAMAADHRKSSLQGGTEQLMSSALGISEDTLPGSWNPLPEEIERVKASVREGLDKARERSFVYKEALSDLDKFLSKSLPSKTTDMADEDYTQIDPEIQNLVKKLDECIAKIDQKRQVLENAIESEIEALKKDQNETRKLRLNLLHESGATSSNIEAGSRKVANVKQWLNQKALISGDTNGDHDQGLFYVSSNIYSVLIVHDDRDARDTIWRYVMVVGTEKQFTLEFQEAKNGKEAVYLHLAGASFDLIIMDDQMPIMTGIQATQLLRKMGVKSQIIGFASESVQQAFIDAGADECLKMPLDNAEIAAFVSHKFGASLSYNTHSALSLTPKARTMAHKDNTQIDLESTMLFSELDHFIAKSQEKSDDGFKEIVAAKSFKVEIEASVIARKNLDQEVRAKIDKARQWLSQKMDEFKTEEDSQEKKGLIVSMPISSDSNLTRSSSRVARGEALNFFLILKQWLQTTICLVF</sequence>
<evidence type="ECO:0000256" key="2">
    <source>
        <dbReference type="SAM" id="Coils"/>
    </source>
</evidence>
<reference evidence="4" key="1">
    <citation type="journal article" date="2020" name="bioRxiv">
        <title>Hybrid origin of Populus tomentosa Carr. identified through genome sequencing and phylogenomic analysis.</title>
        <authorList>
            <person name="An X."/>
            <person name="Gao K."/>
            <person name="Chen Z."/>
            <person name="Li J."/>
            <person name="Yang X."/>
            <person name="Yang X."/>
            <person name="Zhou J."/>
            <person name="Guo T."/>
            <person name="Zhao T."/>
            <person name="Huang S."/>
            <person name="Miao D."/>
            <person name="Khan W.U."/>
            <person name="Rao P."/>
            <person name="Ye M."/>
            <person name="Lei B."/>
            <person name="Liao W."/>
            <person name="Wang J."/>
            <person name="Ji L."/>
            <person name="Li Y."/>
            <person name="Guo B."/>
            <person name="Mustafa N.S."/>
            <person name="Li S."/>
            <person name="Yun Q."/>
            <person name="Keller S.R."/>
            <person name="Mao J."/>
            <person name="Zhang R."/>
            <person name="Strauss S.H."/>
        </authorList>
    </citation>
    <scope>NUCLEOTIDE SEQUENCE</scope>
    <source>
        <strain evidence="4">GM15</strain>
        <tissue evidence="4">Leaf</tissue>
    </source>
</reference>
<keyword evidence="1" id="KW-0597">Phosphoprotein</keyword>
<dbReference type="PANTHER" id="PTHR43228:SF19">
    <property type="entry name" value="RESPONSE REGULATOR RECEIVER DOMAIN PROTEIN"/>
    <property type="match status" value="1"/>
</dbReference>
<gene>
    <name evidence="4" type="ORF">POTOM_012569</name>
</gene>
<accession>A0A8X8AAN6</accession>
<dbReference type="SMART" id="SM00448">
    <property type="entry name" value="REC"/>
    <property type="match status" value="2"/>
</dbReference>
<dbReference type="OrthoDB" id="832911at2759"/>
<dbReference type="PANTHER" id="PTHR43228">
    <property type="entry name" value="TWO-COMPONENT RESPONSE REGULATOR"/>
    <property type="match status" value="1"/>
</dbReference>
<feature type="modified residue" description="4-aspartylphosphate" evidence="1">
    <location>
        <position position="547"/>
    </location>
</feature>
<comment type="caution">
    <text evidence="4">The sequence shown here is derived from an EMBL/GenBank/DDBJ whole genome shotgun (WGS) entry which is preliminary data.</text>
</comment>
<dbReference type="PROSITE" id="PS50110">
    <property type="entry name" value="RESPONSE_REGULATORY"/>
    <property type="match status" value="2"/>
</dbReference>
<organism evidence="4 5">
    <name type="scientific">Populus tomentosa</name>
    <name type="common">Chinese white poplar</name>
    <dbReference type="NCBI Taxonomy" id="118781"/>
    <lineage>
        <taxon>Eukaryota</taxon>
        <taxon>Viridiplantae</taxon>
        <taxon>Streptophyta</taxon>
        <taxon>Embryophyta</taxon>
        <taxon>Tracheophyta</taxon>
        <taxon>Spermatophyta</taxon>
        <taxon>Magnoliopsida</taxon>
        <taxon>eudicotyledons</taxon>
        <taxon>Gunneridae</taxon>
        <taxon>Pentapetalae</taxon>
        <taxon>rosids</taxon>
        <taxon>fabids</taxon>
        <taxon>Malpighiales</taxon>
        <taxon>Salicaceae</taxon>
        <taxon>Saliceae</taxon>
        <taxon>Populus</taxon>
    </lineage>
</organism>
<feature type="modified residue" description="4-aspartylphosphate" evidence="1">
    <location>
        <position position="168"/>
    </location>
</feature>
<feature type="coiled-coil region" evidence="2">
    <location>
        <begin position="31"/>
        <end position="58"/>
    </location>
</feature>
<keyword evidence="5" id="KW-1185">Reference proteome</keyword>
<feature type="domain" description="Response regulatory" evidence="3">
    <location>
        <begin position="491"/>
        <end position="609"/>
    </location>
</feature>
<dbReference type="InterPro" id="IPR052048">
    <property type="entry name" value="ST_Response_Regulator"/>
</dbReference>
<evidence type="ECO:0000256" key="1">
    <source>
        <dbReference type="PROSITE-ProRule" id="PRU00169"/>
    </source>
</evidence>
<keyword evidence="2" id="KW-0175">Coiled coil</keyword>